<feature type="region of interest" description="Disordered" evidence="1">
    <location>
        <begin position="166"/>
        <end position="188"/>
    </location>
</feature>
<dbReference type="Gene3D" id="3.30.70.330">
    <property type="match status" value="1"/>
</dbReference>
<dbReference type="AlphaFoldDB" id="A0AAD4IKH2"/>
<evidence type="ECO:0008006" key="4">
    <source>
        <dbReference type="Google" id="ProtNLM"/>
    </source>
</evidence>
<dbReference type="Proteomes" id="UP001199106">
    <property type="component" value="Unassembled WGS sequence"/>
</dbReference>
<protein>
    <recommendedName>
        <fullName evidence="4">RRM domain-containing protein</fullName>
    </recommendedName>
</protein>
<dbReference type="InterPro" id="IPR035979">
    <property type="entry name" value="RBD_domain_sf"/>
</dbReference>
<organism evidence="2 3">
    <name type="scientific">Alternaria panax</name>
    <dbReference type="NCBI Taxonomy" id="48097"/>
    <lineage>
        <taxon>Eukaryota</taxon>
        <taxon>Fungi</taxon>
        <taxon>Dikarya</taxon>
        <taxon>Ascomycota</taxon>
        <taxon>Pezizomycotina</taxon>
        <taxon>Dothideomycetes</taxon>
        <taxon>Pleosporomycetidae</taxon>
        <taxon>Pleosporales</taxon>
        <taxon>Pleosporineae</taxon>
        <taxon>Pleosporaceae</taxon>
        <taxon>Alternaria</taxon>
        <taxon>Alternaria sect. Panax</taxon>
    </lineage>
</organism>
<evidence type="ECO:0000256" key="1">
    <source>
        <dbReference type="SAM" id="MobiDB-lite"/>
    </source>
</evidence>
<reference evidence="2" key="1">
    <citation type="submission" date="2021-07" db="EMBL/GenBank/DDBJ databases">
        <title>Genome Resource of American Ginseng Black Spot Pathogen Alternaria panax.</title>
        <authorList>
            <person name="Qiu C."/>
            <person name="Wang W."/>
            <person name="Liu Z."/>
        </authorList>
    </citation>
    <scope>NUCLEOTIDE SEQUENCE</scope>
    <source>
        <strain evidence="2">BNCC115425</strain>
    </source>
</reference>
<evidence type="ECO:0000313" key="2">
    <source>
        <dbReference type="EMBL" id="KAG9196602.1"/>
    </source>
</evidence>
<feature type="region of interest" description="Disordered" evidence="1">
    <location>
        <begin position="44"/>
        <end position="79"/>
    </location>
</feature>
<comment type="caution">
    <text evidence="2">The sequence shown here is derived from an EMBL/GenBank/DDBJ whole genome shotgun (WGS) entry which is preliminary data.</text>
</comment>
<feature type="compositionally biased region" description="Low complexity" evidence="1">
    <location>
        <begin position="57"/>
        <end position="68"/>
    </location>
</feature>
<gene>
    <name evidence="2" type="ORF">G6011_01723</name>
</gene>
<name>A0AAD4IKH2_9PLEO</name>
<sequence length="446" mass="50030">MKCRDRTTANLANGLLSRQFVSITDVLFKASQRRDRELQELQQRLLRPVPTPPAFKPASEPPVAAEPELSQGSDSGDDHIELEQVDQSNKDIVDDELTVAAPAEKSSDMAETHVHLPGGYVLDHTGDHKMMLAELNSSNPRYSSSGAKGEPDDNYDLERMLADMKRVSSSTRGTAVDHDNDPKIMPADPSMKEADDLSALAKRLGIDSNESAALEDAKSRYDDLDNQEQAVVIRQSEDEDDDLENLCRKLATMFSPFHDTASQDLPHTAKDTSVINIESNPREEVAGRLEPEYTPSAVALRLEAGDAEWKDVEAGRTQSFSDGIDKQEAEKEKEDMWKRENEKLEATIKYVLEEDKRYRAIEETRRLSTRLIVSNLAADVDDKAIRMFFSRYITDVRNITILSKRDPVKRTRTAYVDMYSRKVAVHASYEVGGIFGLIVKIKLAVE</sequence>
<dbReference type="GO" id="GO:0003676">
    <property type="term" value="F:nucleic acid binding"/>
    <property type="evidence" value="ECO:0007669"/>
    <property type="project" value="InterPro"/>
</dbReference>
<evidence type="ECO:0000313" key="3">
    <source>
        <dbReference type="Proteomes" id="UP001199106"/>
    </source>
</evidence>
<dbReference type="InterPro" id="IPR012677">
    <property type="entry name" value="Nucleotide-bd_a/b_plait_sf"/>
</dbReference>
<proteinExistence type="predicted"/>
<dbReference type="CDD" id="cd00590">
    <property type="entry name" value="RRM_SF"/>
    <property type="match status" value="1"/>
</dbReference>
<dbReference type="EMBL" id="JAANER010000001">
    <property type="protein sequence ID" value="KAG9196602.1"/>
    <property type="molecule type" value="Genomic_DNA"/>
</dbReference>
<keyword evidence="3" id="KW-1185">Reference proteome</keyword>
<dbReference type="SUPFAM" id="SSF54928">
    <property type="entry name" value="RNA-binding domain, RBD"/>
    <property type="match status" value="1"/>
</dbReference>
<accession>A0AAD4IKH2</accession>